<dbReference type="OrthoDB" id="1718237at2759"/>
<comment type="subunit">
    <text evidence="2">Homodimer.</text>
</comment>
<dbReference type="GO" id="GO:0008270">
    <property type="term" value="F:zinc ion binding"/>
    <property type="evidence" value="ECO:0007669"/>
    <property type="project" value="UniProtKB-KW"/>
</dbReference>
<dbReference type="Proteomes" id="UP000230069">
    <property type="component" value="Unassembled WGS sequence"/>
</dbReference>
<dbReference type="InParanoid" id="A0A2G5DCH1"/>
<keyword evidence="7" id="KW-0539">Nucleus</keyword>
<evidence type="ECO:0000256" key="1">
    <source>
        <dbReference type="ARBA" id="ARBA00004123"/>
    </source>
</evidence>
<dbReference type="InterPro" id="IPR025525">
    <property type="entry name" value="hAT-like_transposase_RNase-H"/>
</dbReference>
<keyword evidence="3" id="KW-0479">Metal-binding</keyword>
<comment type="subcellular location">
    <subcellularLocation>
        <location evidence="1">Nucleus</location>
    </subcellularLocation>
</comment>
<feature type="region of interest" description="Disordered" evidence="9">
    <location>
        <begin position="1"/>
        <end position="36"/>
    </location>
</feature>
<dbReference type="SMART" id="SM00614">
    <property type="entry name" value="ZnF_BED"/>
    <property type="match status" value="1"/>
</dbReference>
<evidence type="ECO:0000256" key="3">
    <source>
        <dbReference type="ARBA" id="ARBA00022723"/>
    </source>
</evidence>
<evidence type="ECO:0000259" key="10">
    <source>
        <dbReference type="PROSITE" id="PS50808"/>
    </source>
</evidence>
<evidence type="ECO:0000256" key="5">
    <source>
        <dbReference type="ARBA" id="ARBA00022833"/>
    </source>
</evidence>
<dbReference type="InterPro" id="IPR008906">
    <property type="entry name" value="HATC_C_dom"/>
</dbReference>
<dbReference type="Pfam" id="PF05699">
    <property type="entry name" value="Dimer_Tnp_hAT"/>
    <property type="match status" value="1"/>
</dbReference>
<dbReference type="GO" id="GO:0046983">
    <property type="term" value="F:protein dimerization activity"/>
    <property type="evidence" value="ECO:0007669"/>
    <property type="project" value="InterPro"/>
</dbReference>
<dbReference type="InterPro" id="IPR003656">
    <property type="entry name" value="Znf_BED"/>
</dbReference>
<evidence type="ECO:0000256" key="4">
    <source>
        <dbReference type="ARBA" id="ARBA00022771"/>
    </source>
</evidence>
<dbReference type="EMBL" id="KZ305041">
    <property type="protein sequence ID" value="PIA40917.1"/>
    <property type="molecule type" value="Genomic_DNA"/>
</dbReference>
<keyword evidence="5" id="KW-0862">Zinc</keyword>
<reference evidence="11 12" key="1">
    <citation type="submission" date="2017-09" db="EMBL/GenBank/DDBJ databases">
        <title>WGS assembly of Aquilegia coerulea Goldsmith.</title>
        <authorList>
            <person name="Hodges S."/>
            <person name="Kramer E."/>
            <person name="Nordborg M."/>
            <person name="Tomkins J."/>
            <person name="Borevitz J."/>
            <person name="Derieg N."/>
            <person name="Yan J."/>
            <person name="Mihaltcheva S."/>
            <person name="Hayes R.D."/>
            <person name="Rokhsar D."/>
        </authorList>
    </citation>
    <scope>NUCLEOTIDE SEQUENCE [LARGE SCALE GENOMIC DNA]</scope>
    <source>
        <strain evidence="12">cv. Goldsmith</strain>
    </source>
</reference>
<dbReference type="STRING" id="218851.A0A2G5DCH1"/>
<sequence>MSTPHVSHDSDPISLAPVVEKNHDHSPEEEEKLGKLKKSRKADVWEHFTTFFGPHPKTGARVLRAACKICQTSLRAAANDGTRHLNDHLKSCVNKRMRDADSPHTGDAIASFITEKVQKLAGMLQDFLHVFVEATEYFYGAYYTTSNSVINHLYAISVIFQKYRYVEQFMGLVKSMEIKFLKYWGKTLTLFGIAYILDPRAKYTALDIMLKNISNNFEYSISGIKCVDTGEFVHNEIFRLYDEYVVNSQNNVVDTPNSSSGDNVATPSTSGHNSAWAFLQTQISNVTGTGSNELQRYLSEPILTDFTKDFDVLAWWRANKQRFPILSMMARDVLAVPVSTVASESAFSVRRRVLSDYRSRLVPPLVEASVCLKDWFVAEDRNIAIQKEEEIIGLEMEF</sequence>
<dbReference type="GO" id="GO:0005634">
    <property type="term" value="C:nucleus"/>
    <property type="evidence" value="ECO:0007669"/>
    <property type="project" value="UniProtKB-SubCell"/>
</dbReference>
<evidence type="ECO:0000313" key="12">
    <source>
        <dbReference type="Proteomes" id="UP000230069"/>
    </source>
</evidence>
<protein>
    <recommendedName>
        <fullName evidence="10">BED-type domain-containing protein</fullName>
    </recommendedName>
</protein>
<keyword evidence="12" id="KW-1185">Reference proteome</keyword>
<evidence type="ECO:0000256" key="9">
    <source>
        <dbReference type="SAM" id="MobiDB-lite"/>
    </source>
</evidence>
<evidence type="ECO:0000256" key="6">
    <source>
        <dbReference type="ARBA" id="ARBA00023125"/>
    </source>
</evidence>
<organism evidence="11 12">
    <name type="scientific">Aquilegia coerulea</name>
    <name type="common">Rocky mountain columbine</name>
    <dbReference type="NCBI Taxonomy" id="218851"/>
    <lineage>
        <taxon>Eukaryota</taxon>
        <taxon>Viridiplantae</taxon>
        <taxon>Streptophyta</taxon>
        <taxon>Embryophyta</taxon>
        <taxon>Tracheophyta</taxon>
        <taxon>Spermatophyta</taxon>
        <taxon>Magnoliopsida</taxon>
        <taxon>Ranunculales</taxon>
        <taxon>Ranunculaceae</taxon>
        <taxon>Thalictroideae</taxon>
        <taxon>Aquilegia</taxon>
    </lineage>
</organism>
<dbReference type="InterPro" id="IPR012337">
    <property type="entry name" value="RNaseH-like_sf"/>
</dbReference>
<evidence type="ECO:0000313" key="11">
    <source>
        <dbReference type="EMBL" id="PIA40917.1"/>
    </source>
</evidence>
<gene>
    <name evidence="11" type="ORF">AQUCO_02400173v1</name>
</gene>
<dbReference type="PROSITE" id="PS50808">
    <property type="entry name" value="ZF_BED"/>
    <property type="match status" value="1"/>
</dbReference>
<keyword evidence="6" id="KW-0238">DNA-binding</keyword>
<feature type="domain" description="BED-type" evidence="10">
    <location>
        <begin position="39"/>
        <end position="99"/>
    </location>
</feature>
<dbReference type="SUPFAM" id="SSF53098">
    <property type="entry name" value="Ribonuclease H-like"/>
    <property type="match status" value="1"/>
</dbReference>
<feature type="compositionally biased region" description="Basic and acidic residues" evidence="9">
    <location>
        <begin position="1"/>
        <end position="11"/>
    </location>
</feature>
<evidence type="ECO:0000256" key="2">
    <source>
        <dbReference type="ARBA" id="ARBA00011738"/>
    </source>
</evidence>
<accession>A0A2G5DCH1</accession>
<evidence type="ECO:0000256" key="7">
    <source>
        <dbReference type="ARBA" id="ARBA00023242"/>
    </source>
</evidence>
<dbReference type="PANTHER" id="PTHR23272:SF184">
    <property type="entry name" value="OS03G0311250 PROTEIN"/>
    <property type="match status" value="1"/>
</dbReference>
<name>A0A2G5DCH1_AQUCA</name>
<evidence type="ECO:0000256" key="8">
    <source>
        <dbReference type="PROSITE-ProRule" id="PRU00027"/>
    </source>
</evidence>
<dbReference type="GO" id="GO:0003677">
    <property type="term" value="F:DNA binding"/>
    <property type="evidence" value="ECO:0007669"/>
    <property type="project" value="UniProtKB-KW"/>
</dbReference>
<keyword evidence="4 8" id="KW-0863">Zinc-finger</keyword>
<proteinExistence type="predicted"/>
<dbReference type="PANTHER" id="PTHR23272">
    <property type="entry name" value="BED FINGER-RELATED"/>
    <property type="match status" value="1"/>
</dbReference>
<dbReference type="Pfam" id="PF14372">
    <property type="entry name" value="hAT-like_RNase-H"/>
    <property type="match status" value="1"/>
</dbReference>
<dbReference type="AlphaFoldDB" id="A0A2G5DCH1"/>